<evidence type="ECO:0008006" key="5">
    <source>
        <dbReference type="Google" id="ProtNLM"/>
    </source>
</evidence>
<reference evidence="3" key="1">
    <citation type="submission" date="2022-07" db="EMBL/GenBank/DDBJ databases">
        <title>FELIX.</title>
        <authorList>
            <person name="Wan K.H."/>
            <person name="Park S."/>
            <person name="Lawrence Q."/>
            <person name="Eichenberger J.P."/>
            <person name="Booth B.W."/>
            <person name="Piaggio A.J."/>
            <person name="Chandler J.C."/>
            <person name="Franklin A.B."/>
            <person name="Celniker S.E."/>
        </authorList>
    </citation>
    <scope>NUCLEOTIDE SEQUENCE</scope>
    <source>
        <strain evidence="3">QA-1986 374</strain>
    </source>
</reference>
<organism evidence="3 4">
    <name type="scientific">Oceanobacillus jeddahense</name>
    <dbReference type="NCBI Taxonomy" id="1462527"/>
    <lineage>
        <taxon>Bacteria</taxon>
        <taxon>Bacillati</taxon>
        <taxon>Bacillota</taxon>
        <taxon>Bacilli</taxon>
        <taxon>Bacillales</taxon>
        <taxon>Bacillaceae</taxon>
        <taxon>Oceanobacillus</taxon>
    </lineage>
</organism>
<evidence type="ECO:0000313" key="4">
    <source>
        <dbReference type="Proteomes" id="UP001059773"/>
    </source>
</evidence>
<feature type="chain" id="PRO_5046093509" description="Lipoprotein" evidence="2">
    <location>
        <begin position="29"/>
        <end position="216"/>
    </location>
</feature>
<name>A0ABY5JXD2_9BACI</name>
<feature type="compositionally biased region" description="Acidic residues" evidence="1">
    <location>
        <begin position="28"/>
        <end position="38"/>
    </location>
</feature>
<dbReference type="EMBL" id="CP101914">
    <property type="protein sequence ID" value="UUI04784.1"/>
    <property type="molecule type" value="Genomic_DNA"/>
</dbReference>
<keyword evidence="4" id="KW-1185">Reference proteome</keyword>
<evidence type="ECO:0000313" key="3">
    <source>
        <dbReference type="EMBL" id="UUI04784.1"/>
    </source>
</evidence>
<dbReference type="PROSITE" id="PS51257">
    <property type="entry name" value="PROKAR_LIPOPROTEIN"/>
    <property type="match status" value="1"/>
</dbReference>
<feature type="signal peptide" evidence="2">
    <location>
        <begin position="1"/>
        <end position="28"/>
    </location>
</feature>
<evidence type="ECO:0000256" key="2">
    <source>
        <dbReference type="SAM" id="SignalP"/>
    </source>
</evidence>
<gene>
    <name evidence="3" type="ORF">NP439_09170</name>
</gene>
<proteinExistence type="predicted"/>
<evidence type="ECO:0000256" key="1">
    <source>
        <dbReference type="SAM" id="MobiDB-lite"/>
    </source>
</evidence>
<feature type="compositionally biased region" description="Acidic residues" evidence="1">
    <location>
        <begin position="51"/>
        <end position="65"/>
    </location>
</feature>
<protein>
    <recommendedName>
        <fullName evidence="5">Lipoprotein</fullName>
    </recommendedName>
</protein>
<feature type="region of interest" description="Disordered" evidence="1">
    <location>
        <begin position="28"/>
        <end position="90"/>
    </location>
</feature>
<dbReference type="RefSeq" id="WP_256709682.1">
    <property type="nucleotide sequence ID" value="NZ_CP101914.1"/>
</dbReference>
<keyword evidence="2" id="KW-0732">Signal</keyword>
<dbReference type="Proteomes" id="UP001059773">
    <property type="component" value="Chromosome"/>
</dbReference>
<accession>A0ABY5JXD2</accession>
<sequence>MNKQNKFLYSFVSMVLFLLLLTACTNDANDESEEETPDNDSALEMKNPDAADGEDIESDDAENNESDNKKDNTSENTEQEVSDNKESDILENYSAEEIEYARVWLQLGDNPETDRLNARHVPAGDPINSLDEESAEYPEDVTVLDGGRQPGVITYSSNGDGTINVYNIPPRWGNNAGEEALQNTYQKILEEVELVEVDTGNPEDVKKVIDAYLIME</sequence>